<feature type="domain" description="HYDIN/VesB/CFA65-like Ig-like" evidence="7">
    <location>
        <begin position="4"/>
        <end position="108"/>
    </location>
</feature>
<evidence type="ECO:0000313" key="8">
    <source>
        <dbReference type="EMBL" id="GBG77784.1"/>
    </source>
</evidence>
<dbReference type="Gramene" id="GBG77784">
    <property type="protein sequence ID" value="GBG77784"/>
    <property type="gene ID" value="CBR_g24232"/>
</dbReference>
<evidence type="ECO:0000256" key="5">
    <source>
        <dbReference type="ARBA" id="ARBA00023273"/>
    </source>
</evidence>
<feature type="compositionally biased region" description="Polar residues" evidence="6">
    <location>
        <begin position="176"/>
        <end position="185"/>
    </location>
</feature>
<dbReference type="InterPro" id="IPR013783">
    <property type="entry name" value="Ig-like_fold"/>
</dbReference>
<evidence type="ECO:0000259" key="7">
    <source>
        <dbReference type="Pfam" id="PF22544"/>
    </source>
</evidence>
<accession>A0A388L672</accession>
<organism evidence="8 9">
    <name type="scientific">Chara braunii</name>
    <name type="common">Braun's stonewort</name>
    <dbReference type="NCBI Taxonomy" id="69332"/>
    <lineage>
        <taxon>Eukaryota</taxon>
        <taxon>Viridiplantae</taxon>
        <taxon>Streptophyta</taxon>
        <taxon>Charophyceae</taxon>
        <taxon>Charales</taxon>
        <taxon>Characeae</taxon>
        <taxon>Chara</taxon>
    </lineage>
</organism>
<comment type="caution">
    <text evidence="8">The sequence shown here is derived from an EMBL/GenBank/DDBJ whole genome shotgun (WGS) entry which is preliminary data.</text>
</comment>
<keyword evidence="4" id="KW-0969">Cilium</keyword>
<protein>
    <recommendedName>
        <fullName evidence="7">HYDIN/VesB/CFA65-like Ig-like domain-containing protein</fullName>
    </recommendedName>
</protein>
<dbReference type="GO" id="GO:0005929">
    <property type="term" value="C:cilium"/>
    <property type="evidence" value="ECO:0007669"/>
    <property type="project" value="UniProtKB-SubCell"/>
</dbReference>
<dbReference type="AlphaFoldDB" id="A0A388L672"/>
<proteinExistence type="predicted"/>
<feature type="region of interest" description="Disordered" evidence="6">
    <location>
        <begin position="165"/>
        <end position="203"/>
    </location>
</feature>
<keyword evidence="5" id="KW-0966">Cell projection</keyword>
<dbReference type="EMBL" id="BFEA01000276">
    <property type="protein sequence ID" value="GBG77784.1"/>
    <property type="molecule type" value="Genomic_DNA"/>
</dbReference>
<reference evidence="8 9" key="1">
    <citation type="journal article" date="2018" name="Cell">
        <title>The Chara Genome: Secondary Complexity and Implications for Plant Terrestrialization.</title>
        <authorList>
            <person name="Nishiyama T."/>
            <person name="Sakayama H."/>
            <person name="Vries J.D."/>
            <person name="Buschmann H."/>
            <person name="Saint-Marcoux D."/>
            <person name="Ullrich K.K."/>
            <person name="Haas F.B."/>
            <person name="Vanderstraeten L."/>
            <person name="Becker D."/>
            <person name="Lang D."/>
            <person name="Vosolsobe S."/>
            <person name="Rombauts S."/>
            <person name="Wilhelmsson P.K.I."/>
            <person name="Janitza P."/>
            <person name="Kern R."/>
            <person name="Heyl A."/>
            <person name="Rumpler F."/>
            <person name="Villalobos L.I.A.C."/>
            <person name="Clay J.M."/>
            <person name="Skokan R."/>
            <person name="Toyoda A."/>
            <person name="Suzuki Y."/>
            <person name="Kagoshima H."/>
            <person name="Schijlen E."/>
            <person name="Tajeshwar N."/>
            <person name="Catarino B."/>
            <person name="Hetherington A.J."/>
            <person name="Saltykova A."/>
            <person name="Bonnot C."/>
            <person name="Breuninger H."/>
            <person name="Symeonidi A."/>
            <person name="Radhakrishnan G.V."/>
            <person name="Van Nieuwerburgh F."/>
            <person name="Deforce D."/>
            <person name="Chang C."/>
            <person name="Karol K.G."/>
            <person name="Hedrich R."/>
            <person name="Ulvskov P."/>
            <person name="Glockner G."/>
            <person name="Delwiche C.F."/>
            <person name="Petrasek J."/>
            <person name="Van de Peer Y."/>
            <person name="Friml J."/>
            <person name="Beilby M."/>
            <person name="Dolan L."/>
            <person name="Kohara Y."/>
            <person name="Sugano S."/>
            <person name="Fujiyama A."/>
            <person name="Delaux P.-M."/>
            <person name="Quint M."/>
            <person name="TheiBen G."/>
            <person name="Hagemann M."/>
            <person name="Harholt J."/>
            <person name="Dunand C."/>
            <person name="Zachgo S."/>
            <person name="Langdale J."/>
            <person name="Maumus F."/>
            <person name="Straeten D.V.D."/>
            <person name="Gould S.B."/>
            <person name="Rensing S.A."/>
        </authorList>
    </citation>
    <scope>NUCLEOTIDE SEQUENCE [LARGE SCALE GENOMIC DNA]</scope>
    <source>
        <strain evidence="8 9">S276</strain>
    </source>
</reference>
<sequence>MVRVVDFGLVVPDKTFEKGFVVSNEGSKPAAFEASTTAAAVEHSENEEEHIEKVTVRVKPQKGVLGAKGSESDKEPLRLEFKSSEVGVFQNQVKVKVDDGQPDRTVEVLATVLPQHLDILSDKGAPLKVLDFGPVYYGRTLKKSILVSNNSPETLSFDARVGVNDPNHPMAMIGGDSQSQTQSQHRSNKDETQREPGPADEFVPVRTNDRTYEVASLGGGGGGGGGGEGEEGLGGGRGGAVGSIPPFSQYPLEVTFRPFKRVPDKGFKVTELTPAQEVQEFQYLLLIRFISAKRHLALRLKGIGTRSKIRLEPRTVDFGEVNVYDHAESVVMVKNGCRDLPIRYLFERSGSFHVMPMIGSLAPGQSRAVLVSFTPRVLGRHSRALQAYAKAIDSKRSDPPLHSTSLMLYGDAPFIGEKIKPPWQLNKVKEDFFLPPKYISEENVAVRRRTVNLKDVLRKRFKRRELWELHVGEQMPLAGYPQFMLSDDALKKRKANSFQEGARVSFQEGATGGEGILLALGDWSAAIS</sequence>
<dbReference type="GO" id="GO:0060271">
    <property type="term" value="P:cilium assembly"/>
    <property type="evidence" value="ECO:0007669"/>
    <property type="project" value="TreeGrafter"/>
</dbReference>
<dbReference type="Proteomes" id="UP000265515">
    <property type="component" value="Unassembled WGS sequence"/>
</dbReference>
<dbReference type="STRING" id="69332.A0A388L672"/>
<gene>
    <name evidence="8" type="ORF">CBR_g24232</name>
</gene>
<evidence type="ECO:0000256" key="3">
    <source>
        <dbReference type="ARBA" id="ARBA00022490"/>
    </source>
</evidence>
<evidence type="ECO:0000256" key="2">
    <source>
        <dbReference type="ARBA" id="ARBA00004496"/>
    </source>
</evidence>
<dbReference type="OrthoDB" id="10060824at2759"/>
<dbReference type="GO" id="GO:0005737">
    <property type="term" value="C:cytoplasm"/>
    <property type="evidence" value="ECO:0007669"/>
    <property type="project" value="UniProtKB-SubCell"/>
</dbReference>
<dbReference type="InterPro" id="IPR053879">
    <property type="entry name" value="HYDIN_VesB_CFA65-like_Ig"/>
</dbReference>
<name>A0A388L672_CHABU</name>
<dbReference type="PANTHER" id="PTHR45912">
    <property type="entry name" value="CILIA- AND FLAGELLA-ASSOCIATED PROTEIN 47"/>
    <property type="match status" value="1"/>
</dbReference>
<keyword evidence="3" id="KW-0963">Cytoplasm</keyword>
<keyword evidence="9" id="KW-1185">Reference proteome</keyword>
<evidence type="ECO:0000256" key="6">
    <source>
        <dbReference type="SAM" id="MobiDB-lite"/>
    </source>
</evidence>
<comment type="subcellular location">
    <subcellularLocation>
        <location evidence="1">Cell projection</location>
        <location evidence="1">Cilium</location>
    </subcellularLocation>
    <subcellularLocation>
        <location evidence="2">Cytoplasm</location>
    </subcellularLocation>
</comment>
<feature type="domain" description="HYDIN/VesB/CFA65-like Ig-like" evidence="7">
    <location>
        <begin position="308"/>
        <end position="385"/>
    </location>
</feature>
<dbReference type="PANTHER" id="PTHR45912:SF3">
    <property type="entry name" value="CILIA- AND FLAGELLA-ASSOCIATED PROTEIN 47"/>
    <property type="match status" value="1"/>
</dbReference>
<feature type="region of interest" description="Disordered" evidence="6">
    <location>
        <begin position="216"/>
        <end position="237"/>
    </location>
</feature>
<dbReference type="Gene3D" id="2.60.40.10">
    <property type="entry name" value="Immunoglobulins"/>
    <property type="match status" value="2"/>
</dbReference>
<feature type="compositionally biased region" description="Gly residues" evidence="6">
    <location>
        <begin position="217"/>
        <end position="237"/>
    </location>
</feature>
<evidence type="ECO:0000256" key="1">
    <source>
        <dbReference type="ARBA" id="ARBA00004138"/>
    </source>
</evidence>
<evidence type="ECO:0000256" key="4">
    <source>
        <dbReference type="ARBA" id="ARBA00023069"/>
    </source>
</evidence>
<dbReference type="Pfam" id="PF22544">
    <property type="entry name" value="HYDIN_VesB_CFA65-like_Ig"/>
    <property type="match status" value="2"/>
</dbReference>
<evidence type="ECO:0000313" key="9">
    <source>
        <dbReference type="Proteomes" id="UP000265515"/>
    </source>
</evidence>